<dbReference type="HOGENOM" id="CLU_1153327_0_0_1"/>
<dbReference type="AlphaFoldDB" id="A9RKH0"/>
<dbReference type="Gene3D" id="1.25.40.10">
    <property type="entry name" value="Tetratricopeptide repeat domain"/>
    <property type="match status" value="1"/>
</dbReference>
<dbReference type="Gramene" id="Pp3c6_20010V3.1">
    <property type="protein sequence ID" value="PAC:32977548.CDS.1"/>
    <property type="gene ID" value="Pp3c6_20010"/>
</dbReference>
<dbReference type="EMBL" id="ABEU02000006">
    <property type="protein sequence ID" value="PNR52848.1"/>
    <property type="molecule type" value="Genomic_DNA"/>
</dbReference>
<reference evidence="2" key="3">
    <citation type="submission" date="2020-12" db="UniProtKB">
        <authorList>
            <consortium name="EnsemblPlants"/>
        </authorList>
    </citation>
    <scope>IDENTIFICATION</scope>
</reference>
<dbReference type="Proteomes" id="UP000006727">
    <property type="component" value="Chromosome 6"/>
</dbReference>
<evidence type="ECO:0000313" key="3">
    <source>
        <dbReference type="Proteomes" id="UP000006727"/>
    </source>
</evidence>
<evidence type="ECO:0000313" key="2">
    <source>
        <dbReference type="EnsemblPlants" id="PAC:32977548.CDS.1"/>
    </source>
</evidence>
<sequence length="241" mass="25979">MAMVVRTAGAWGVSTVAQVRCGVEPVLYAKQALMHSCNLSRRGNGLSISKSGDAALRCEAATLTAARVAIPDKVSGGGVEMRRMDETRAALCESLEVASVIRRVECISNEECRPIHGESKFVSCTVVESTVVGIELYQQCRVHHGKRGGGDAGLGLMTPLVVHKTAARDTQCKTEILANFEAVLQGASRNAEVLSKLALMAWRKLGDADMAEELYTEAIQLSPGDYTIQKSYAEFLWQCDA</sequence>
<reference evidence="1 3" key="2">
    <citation type="journal article" date="2018" name="Plant J.">
        <title>The Physcomitrella patens chromosome-scale assembly reveals moss genome structure and evolution.</title>
        <authorList>
            <person name="Lang D."/>
            <person name="Ullrich K.K."/>
            <person name="Murat F."/>
            <person name="Fuchs J."/>
            <person name="Jenkins J."/>
            <person name="Haas F.B."/>
            <person name="Piednoel M."/>
            <person name="Gundlach H."/>
            <person name="Van Bel M."/>
            <person name="Meyberg R."/>
            <person name="Vives C."/>
            <person name="Morata J."/>
            <person name="Symeonidi A."/>
            <person name="Hiss M."/>
            <person name="Muchero W."/>
            <person name="Kamisugi Y."/>
            <person name="Saleh O."/>
            <person name="Blanc G."/>
            <person name="Decker E.L."/>
            <person name="van Gessel N."/>
            <person name="Grimwood J."/>
            <person name="Hayes R.D."/>
            <person name="Graham S.W."/>
            <person name="Gunter L.E."/>
            <person name="McDaniel S.F."/>
            <person name="Hoernstein S.N.W."/>
            <person name="Larsson A."/>
            <person name="Li F.W."/>
            <person name="Perroud P.F."/>
            <person name="Phillips J."/>
            <person name="Ranjan P."/>
            <person name="Rokshar D.S."/>
            <person name="Rothfels C.J."/>
            <person name="Schneider L."/>
            <person name="Shu S."/>
            <person name="Stevenson D.W."/>
            <person name="Thummler F."/>
            <person name="Tillich M."/>
            <person name="Villarreal Aguilar J.C."/>
            <person name="Widiez T."/>
            <person name="Wong G.K."/>
            <person name="Wymore A."/>
            <person name="Zhang Y."/>
            <person name="Zimmer A.D."/>
            <person name="Quatrano R.S."/>
            <person name="Mayer K.F.X."/>
            <person name="Goodstein D."/>
            <person name="Casacuberta J.M."/>
            <person name="Vandepoele K."/>
            <person name="Reski R."/>
            <person name="Cuming A.C."/>
            <person name="Tuskan G.A."/>
            <person name="Maumus F."/>
            <person name="Salse J."/>
            <person name="Schmutz J."/>
            <person name="Rensing S.A."/>
        </authorList>
    </citation>
    <scope>NUCLEOTIDE SEQUENCE [LARGE SCALE GENOMIC DNA]</scope>
    <source>
        <strain evidence="2 3">cv. Gransden 2004</strain>
    </source>
</reference>
<gene>
    <name evidence="1" type="ORF">PHYPA_009223</name>
</gene>
<organism evidence="1">
    <name type="scientific">Physcomitrium patens</name>
    <name type="common">Spreading-leaved earth moss</name>
    <name type="synonym">Physcomitrella patens</name>
    <dbReference type="NCBI Taxonomy" id="3218"/>
    <lineage>
        <taxon>Eukaryota</taxon>
        <taxon>Viridiplantae</taxon>
        <taxon>Streptophyta</taxon>
        <taxon>Embryophyta</taxon>
        <taxon>Bryophyta</taxon>
        <taxon>Bryophytina</taxon>
        <taxon>Bryopsida</taxon>
        <taxon>Funariidae</taxon>
        <taxon>Funariales</taxon>
        <taxon>Funariaceae</taxon>
        <taxon>Physcomitrium</taxon>
    </lineage>
</organism>
<name>A9RKH0_PHYPA</name>
<proteinExistence type="predicted"/>
<accession>A9RKH0</accession>
<dbReference type="InterPro" id="IPR011990">
    <property type="entry name" value="TPR-like_helical_dom_sf"/>
</dbReference>
<evidence type="ECO:0000313" key="1">
    <source>
        <dbReference type="EMBL" id="PNR52848.1"/>
    </source>
</evidence>
<dbReference type="InParanoid" id="A9RKH0"/>
<dbReference type="SUPFAM" id="SSF48452">
    <property type="entry name" value="TPR-like"/>
    <property type="match status" value="1"/>
</dbReference>
<reference evidence="1 3" key="1">
    <citation type="journal article" date="2008" name="Science">
        <title>The Physcomitrella genome reveals evolutionary insights into the conquest of land by plants.</title>
        <authorList>
            <person name="Rensing S."/>
            <person name="Lang D."/>
            <person name="Zimmer A."/>
            <person name="Terry A."/>
            <person name="Salamov A."/>
            <person name="Shapiro H."/>
            <person name="Nishiyama T."/>
            <person name="Perroud P.-F."/>
            <person name="Lindquist E."/>
            <person name="Kamisugi Y."/>
            <person name="Tanahashi T."/>
            <person name="Sakakibara K."/>
            <person name="Fujita T."/>
            <person name="Oishi K."/>
            <person name="Shin-I T."/>
            <person name="Kuroki Y."/>
            <person name="Toyoda A."/>
            <person name="Suzuki Y."/>
            <person name="Hashimoto A."/>
            <person name="Yamaguchi K."/>
            <person name="Sugano A."/>
            <person name="Kohara Y."/>
            <person name="Fujiyama A."/>
            <person name="Anterola A."/>
            <person name="Aoki S."/>
            <person name="Ashton N."/>
            <person name="Barbazuk W.B."/>
            <person name="Barker E."/>
            <person name="Bennetzen J."/>
            <person name="Bezanilla M."/>
            <person name="Blankenship R."/>
            <person name="Cho S.H."/>
            <person name="Dutcher S."/>
            <person name="Estelle M."/>
            <person name="Fawcett J.A."/>
            <person name="Gundlach H."/>
            <person name="Hanada K."/>
            <person name="Heyl A."/>
            <person name="Hicks K.A."/>
            <person name="Hugh J."/>
            <person name="Lohr M."/>
            <person name="Mayer K."/>
            <person name="Melkozernov A."/>
            <person name="Murata T."/>
            <person name="Nelson D."/>
            <person name="Pils B."/>
            <person name="Prigge M."/>
            <person name="Reiss B."/>
            <person name="Renner T."/>
            <person name="Rombauts S."/>
            <person name="Rushton P."/>
            <person name="Sanderfoot A."/>
            <person name="Schween G."/>
            <person name="Shiu S.-H."/>
            <person name="Stueber K."/>
            <person name="Theodoulou F.L."/>
            <person name="Tu H."/>
            <person name="Van de Peer Y."/>
            <person name="Verrier P.J."/>
            <person name="Waters E."/>
            <person name="Wood A."/>
            <person name="Yang L."/>
            <person name="Cove D."/>
            <person name="Cuming A."/>
            <person name="Hasebe M."/>
            <person name="Lucas S."/>
            <person name="Mishler D.B."/>
            <person name="Reski R."/>
            <person name="Grigoriev I."/>
            <person name="Quatrano R.S."/>
            <person name="Boore J.L."/>
        </authorList>
    </citation>
    <scope>NUCLEOTIDE SEQUENCE [LARGE SCALE GENOMIC DNA]</scope>
    <source>
        <strain evidence="2 3">cv. Gransden 2004</strain>
    </source>
</reference>
<keyword evidence="3" id="KW-1185">Reference proteome</keyword>
<dbReference type="PaxDb" id="3218-PP1S14_258V6.1"/>
<protein>
    <submittedName>
        <fullName evidence="1 2">Uncharacterized protein</fullName>
    </submittedName>
</protein>
<dbReference type="EnsemblPlants" id="Pp3c6_20010V3.1">
    <property type="protein sequence ID" value="PAC:32977548.CDS.1"/>
    <property type="gene ID" value="Pp3c6_20010"/>
</dbReference>